<evidence type="ECO:0000313" key="9">
    <source>
        <dbReference type="EMBL" id="GEJ59450.1"/>
    </source>
</evidence>
<protein>
    <recommendedName>
        <fullName evidence="5">tRNA pseudouridine synthase B</fullName>
        <ecNumber evidence="5">5.4.99.25</ecNumber>
    </recommendedName>
    <alternativeName>
        <fullName evidence="5">tRNA pseudouridine(55) synthase</fullName>
        <shortName evidence="5">Psi55 synthase</shortName>
    </alternativeName>
    <alternativeName>
        <fullName evidence="5">tRNA pseudouridylate synthase</fullName>
    </alternativeName>
    <alternativeName>
        <fullName evidence="5">tRNA-uridine isomerase</fullName>
    </alternativeName>
</protein>
<evidence type="ECO:0000256" key="3">
    <source>
        <dbReference type="ARBA" id="ARBA00022694"/>
    </source>
</evidence>
<comment type="catalytic activity">
    <reaction evidence="1 5">
        <text>uridine(55) in tRNA = pseudouridine(55) in tRNA</text>
        <dbReference type="Rhea" id="RHEA:42532"/>
        <dbReference type="Rhea" id="RHEA-COMP:10101"/>
        <dbReference type="Rhea" id="RHEA-COMP:10102"/>
        <dbReference type="ChEBI" id="CHEBI:65314"/>
        <dbReference type="ChEBI" id="CHEBI:65315"/>
        <dbReference type="EC" id="5.4.99.25"/>
    </reaction>
</comment>
<keyword evidence="3 5" id="KW-0819">tRNA processing</keyword>
<dbReference type="Gene3D" id="2.30.130.10">
    <property type="entry name" value="PUA domain"/>
    <property type="match status" value="1"/>
</dbReference>
<dbReference type="InterPro" id="IPR015947">
    <property type="entry name" value="PUA-like_sf"/>
</dbReference>
<dbReference type="GO" id="GO:0031119">
    <property type="term" value="P:tRNA pseudouridine synthesis"/>
    <property type="evidence" value="ECO:0007669"/>
    <property type="project" value="UniProtKB-UniRule"/>
</dbReference>
<accession>A0A7I9VTG7</accession>
<dbReference type="Proteomes" id="UP000503640">
    <property type="component" value="Unassembled WGS sequence"/>
</dbReference>
<organism evidence="9 10">
    <name type="scientific">Anaeromyxobacter diazotrophicus</name>
    <dbReference type="NCBI Taxonomy" id="2590199"/>
    <lineage>
        <taxon>Bacteria</taxon>
        <taxon>Pseudomonadati</taxon>
        <taxon>Myxococcota</taxon>
        <taxon>Myxococcia</taxon>
        <taxon>Myxococcales</taxon>
        <taxon>Cystobacterineae</taxon>
        <taxon>Anaeromyxobacteraceae</taxon>
        <taxon>Anaeromyxobacter</taxon>
    </lineage>
</organism>
<dbReference type="NCBIfam" id="TIGR00431">
    <property type="entry name" value="TruB"/>
    <property type="match status" value="1"/>
</dbReference>
<dbReference type="SUPFAM" id="SSF55120">
    <property type="entry name" value="Pseudouridine synthase"/>
    <property type="match status" value="1"/>
</dbReference>
<dbReference type="PANTHER" id="PTHR13767:SF2">
    <property type="entry name" value="PSEUDOURIDYLATE SYNTHASE TRUB1"/>
    <property type="match status" value="1"/>
</dbReference>
<keyword evidence="4 5" id="KW-0413">Isomerase</keyword>
<reference evidence="10" key="1">
    <citation type="journal article" date="2020" name="Appl. Environ. Microbiol.">
        <title>Diazotrophic Anaeromyxobacter Isolates from Soils.</title>
        <authorList>
            <person name="Masuda Y."/>
            <person name="Yamanaka H."/>
            <person name="Xu Z.X."/>
            <person name="Shiratori Y."/>
            <person name="Aono T."/>
            <person name="Amachi S."/>
            <person name="Senoo K."/>
            <person name="Itoh H."/>
        </authorList>
    </citation>
    <scope>NUCLEOTIDE SEQUENCE [LARGE SCALE GENOMIC DNA]</scope>
    <source>
        <strain evidence="10">R267</strain>
    </source>
</reference>
<dbReference type="InterPro" id="IPR002501">
    <property type="entry name" value="PsdUridine_synth_N"/>
</dbReference>
<dbReference type="InterPro" id="IPR014780">
    <property type="entry name" value="tRNA_psdUridine_synth_TruB"/>
</dbReference>
<evidence type="ECO:0000256" key="2">
    <source>
        <dbReference type="ARBA" id="ARBA00005642"/>
    </source>
</evidence>
<feature type="domain" description="Pseudouridine synthase II N-terminal" evidence="6">
    <location>
        <begin position="26"/>
        <end position="179"/>
    </location>
</feature>
<feature type="domain" description="tRNA pseudouridylate synthase B C-terminal" evidence="8">
    <location>
        <begin position="180"/>
        <end position="240"/>
    </location>
</feature>
<dbReference type="CDD" id="cd02573">
    <property type="entry name" value="PseudoU_synth_EcTruB"/>
    <property type="match status" value="1"/>
</dbReference>
<dbReference type="AlphaFoldDB" id="A0A7I9VTG7"/>
<evidence type="ECO:0000256" key="4">
    <source>
        <dbReference type="ARBA" id="ARBA00023235"/>
    </source>
</evidence>
<dbReference type="Pfam" id="PF09142">
    <property type="entry name" value="TruB_C"/>
    <property type="match status" value="1"/>
</dbReference>
<dbReference type="Pfam" id="PF16198">
    <property type="entry name" value="TruB_C_2"/>
    <property type="match status" value="1"/>
</dbReference>
<feature type="active site" description="Nucleophile" evidence="5">
    <location>
        <position position="41"/>
    </location>
</feature>
<comment type="similarity">
    <text evidence="2 5">Belongs to the pseudouridine synthase TruB family. Type 1 subfamily.</text>
</comment>
<evidence type="ECO:0000256" key="1">
    <source>
        <dbReference type="ARBA" id="ARBA00000385"/>
    </source>
</evidence>
<dbReference type="Pfam" id="PF01509">
    <property type="entry name" value="TruB_N"/>
    <property type="match status" value="1"/>
</dbReference>
<dbReference type="InterPro" id="IPR020103">
    <property type="entry name" value="PsdUridine_synth_cat_dom_sf"/>
</dbReference>
<gene>
    <name evidence="5 9" type="primary">truB</name>
    <name evidence="9" type="ORF">AMYX_41910</name>
</gene>
<dbReference type="GO" id="GO:1990481">
    <property type="term" value="P:mRNA pseudouridine synthesis"/>
    <property type="evidence" value="ECO:0007669"/>
    <property type="project" value="TreeGrafter"/>
</dbReference>
<feature type="domain" description="tRNA pseudouridine synthase II TruB subfamily 2 C-terminal" evidence="7">
    <location>
        <begin position="243"/>
        <end position="298"/>
    </location>
</feature>
<dbReference type="InterPro" id="IPR015225">
    <property type="entry name" value="tRNA_psdUridine_synth_fam2_C"/>
</dbReference>
<dbReference type="PANTHER" id="PTHR13767">
    <property type="entry name" value="TRNA-PSEUDOURIDINE SYNTHASE"/>
    <property type="match status" value="1"/>
</dbReference>
<evidence type="ECO:0000259" key="7">
    <source>
        <dbReference type="Pfam" id="PF09142"/>
    </source>
</evidence>
<dbReference type="EC" id="5.4.99.25" evidence="5"/>
<comment type="function">
    <text evidence="5">Responsible for synthesis of pseudouridine from uracil-55 in the psi GC loop of transfer RNAs.</text>
</comment>
<evidence type="ECO:0000313" key="10">
    <source>
        <dbReference type="Proteomes" id="UP000503640"/>
    </source>
</evidence>
<dbReference type="GO" id="GO:0003723">
    <property type="term" value="F:RNA binding"/>
    <property type="evidence" value="ECO:0007669"/>
    <property type="project" value="InterPro"/>
</dbReference>
<sequence>MPAPSGLLVVDKPAGPTSFDVVARVRRLLRAEKAGHTGTLDPLATGVLAVCLGEAVKLQQWLTDGDKGYEALVAFGAATSTEDAEGEVVARGDPAALDEGAIRAALPRFLGEIDQVPPMYSAVRVGGRRLHEAARAGEAVERAPRRVRVDAFDLLALGPVEGGLRRARLAVRCGKGTYVRTLAADLGVALGVPAHLAALRRVAAGPFTLDDAIPLAELERLHAADPAAAAARVLPLEAALRGWPTVQLSAGEARDLGHGKQLALPAAPAGLCGALTPAGALLAVCVGQGGVLRPVRVLAAIR</sequence>
<name>A0A7I9VTG7_9BACT</name>
<dbReference type="InterPro" id="IPR032819">
    <property type="entry name" value="TruB_C"/>
</dbReference>
<dbReference type="GO" id="GO:0160148">
    <property type="term" value="F:tRNA pseudouridine(55) synthase activity"/>
    <property type="evidence" value="ECO:0007669"/>
    <property type="project" value="UniProtKB-EC"/>
</dbReference>
<dbReference type="SUPFAM" id="SSF88697">
    <property type="entry name" value="PUA domain-like"/>
    <property type="match status" value="1"/>
</dbReference>
<dbReference type="EMBL" id="BJTG01000014">
    <property type="protein sequence ID" value="GEJ59450.1"/>
    <property type="molecule type" value="Genomic_DNA"/>
</dbReference>
<evidence type="ECO:0000256" key="5">
    <source>
        <dbReference type="HAMAP-Rule" id="MF_01080"/>
    </source>
</evidence>
<dbReference type="RefSeq" id="WP_176068955.1">
    <property type="nucleotide sequence ID" value="NZ_BJTG01000014.1"/>
</dbReference>
<evidence type="ECO:0000259" key="6">
    <source>
        <dbReference type="Pfam" id="PF01509"/>
    </source>
</evidence>
<comment type="caution">
    <text evidence="9">The sequence shown here is derived from an EMBL/GenBank/DDBJ whole genome shotgun (WGS) entry which is preliminary data.</text>
</comment>
<keyword evidence="10" id="KW-1185">Reference proteome</keyword>
<dbReference type="FunFam" id="3.30.2350.10:FF:000011">
    <property type="entry name" value="tRNA pseudouridine synthase B"/>
    <property type="match status" value="1"/>
</dbReference>
<evidence type="ECO:0000259" key="8">
    <source>
        <dbReference type="Pfam" id="PF16198"/>
    </source>
</evidence>
<dbReference type="HAMAP" id="MF_01080">
    <property type="entry name" value="TruB_bact"/>
    <property type="match status" value="1"/>
</dbReference>
<dbReference type="InterPro" id="IPR036974">
    <property type="entry name" value="PUA_sf"/>
</dbReference>
<proteinExistence type="inferred from homology"/>
<dbReference type="Gene3D" id="3.30.2350.10">
    <property type="entry name" value="Pseudouridine synthase"/>
    <property type="match status" value="1"/>
</dbReference>